<feature type="region of interest" description="Disordered" evidence="1">
    <location>
        <begin position="145"/>
        <end position="168"/>
    </location>
</feature>
<name>A0A3M0IRF4_9ACTN</name>
<dbReference type="AlphaFoldDB" id="A0A3M0IRF4"/>
<dbReference type="GO" id="GO:0003677">
    <property type="term" value="F:DNA binding"/>
    <property type="evidence" value="ECO:0007669"/>
    <property type="project" value="InterPro"/>
</dbReference>
<protein>
    <submittedName>
        <fullName evidence="3">Transcriptional regulator</fullName>
    </submittedName>
</protein>
<feature type="domain" description="HTH cro/C1-type" evidence="2">
    <location>
        <begin position="33"/>
        <end position="66"/>
    </location>
</feature>
<evidence type="ECO:0000313" key="4">
    <source>
        <dbReference type="Proteomes" id="UP000270471"/>
    </source>
</evidence>
<dbReference type="SUPFAM" id="SSF47413">
    <property type="entry name" value="lambda repressor-like DNA-binding domains"/>
    <property type="match status" value="1"/>
</dbReference>
<dbReference type="Gene3D" id="1.10.260.40">
    <property type="entry name" value="lambda repressor-like DNA-binding domains"/>
    <property type="match status" value="1"/>
</dbReference>
<dbReference type="InterPro" id="IPR001387">
    <property type="entry name" value="Cro/C1-type_HTH"/>
</dbReference>
<organism evidence="3 4">
    <name type="scientific">Streptomyces shenzhenensis</name>
    <dbReference type="NCBI Taxonomy" id="943815"/>
    <lineage>
        <taxon>Bacteria</taxon>
        <taxon>Bacillati</taxon>
        <taxon>Actinomycetota</taxon>
        <taxon>Actinomycetes</taxon>
        <taxon>Kitasatosporales</taxon>
        <taxon>Streptomycetaceae</taxon>
        <taxon>Streptomyces</taxon>
    </lineage>
</organism>
<comment type="caution">
    <text evidence="3">The sequence shown here is derived from an EMBL/GenBank/DDBJ whole genome shotgun (WGS) entry which is preliminary data.</text>
</comment>
<dbReference type="SMART" id="SM00530">
    <property type="entry name" value="HTH_XRE"/>
    <property type="match status" value="1"/>
</dbReference>
<feature type="region of interest" description="Disordered" evidence="1">
    <location>
        <begin position="1"/>
        <end position="21"/>
    </location>
</feature>
<dbReference type="CDD" id="cd00093">
    <property type="entry name" value="HTH_XRE"/>
    <property type="match status" value="1"/>
</dbReference>
<dbReference type="PROSITE" id="PS50943">
    <property type="entry name" value="HTH_CROC1"/>
    <property type="match status" value="1"/>
</dbReference>
<dbReference type="InterPro" id="IPR010982">
    <property type="entry name" value="Lambda_DNA-bd_dom_sf"/>
</dbReference>
<dbReference type="Proteomes" id="UP000270471">
    <property type="component" value="Unassembled WGS sequence"/>
</dbReference>
<evidence type="ECO:0000313" key="3">
    <source>
        <dbReference type="EMBL" id="RMB84696.1"/>
    </source>
</evidence>
<feature type="compositionally biased region" description="Polar residues" evidence="1">
    <location>
        <begin position="9"/>
        <end position="19"/>
    </location>
</feature>
<accession>A0A3M0IRF4</accession>
<evidence type="ECO:0000259" key="2">
    <source>
        <dbReference type="PROSITE" id="PS50943"/>
    </source>
</evidence>
<reference evidence="3 4" key="1">
    <citation type="submission" date="2017-11" db="EMBL/GenBank/DDBJ databases">
        <title>Draft genome of actinobacteria isolated from guarana (Paullinia cupana (Mart.) Ducke.</title>
        <authorList>
            <person name="Siqueira K.A."/>
            <person name="Liotti R.G."/>
            <person name="Mendes T.A.O."/>
            <person name="Soares M.A."/>
        </authorList>
    </citation>
    <scope>NUCLEOTIDE SEQUENCE [LARGE SCALE GENOMIC DNA]</scope>
    <source>
        <strain evidence="3 4">193</strain>
    </source>
</reference>
<dbReference type="OrthoDB" id="4509586at2"/>
<dbReference type="EMBL" id="PENI01000010">
    <property type="protein sequence ID" value="RMB84696.1"/>
    <property type="molecule type" value="Genomic_DNA"/>
</dbReference>
<sequence length="375" mass="41413">MGTPMRPSARQTLTASTARGQRPRTGLLSGYVLRVIREQHGYTQDEAAEHLKVSPDTIAGWETGRRALTAVPVAQMLGLRHTLMQMGTSPALLQALERALEADVLLASALDGEVPVENAALGTMVMQRELAEVLAWPLNGVPPRTVRDLPARPRPRRGPAPSGPKLTAAEHQTFFDQMRRTAEQARGPGQFLLRRQSLYLSGYDQATDTADWLAHQQRTERPGDWLTAWLNNRSVAAVAARQGDRDRMTYFIDNALQDDDAGESANLAYWAYWVGETNVPQLSDDFIADGSLGPWPGDRLLAHLVEGIAPEHGYVDLNIHSVWSLLQVRPNLLRSGAAARALRERLPIMLDSGELSPCGRRELESIRYAIRLAEA</sequence>
<keyword evidence="4" id="KW-1185">Reference proteome</keyword>
<dbReference type="Pfam" id="PF01381">
    <property type="entry name" value="HTH_3"/>
    <property type="match status" value="1"/>
</dbReference>
<proteinExistence type="predicted"/>
<evidence type="ECO:0000256" key="1">
    <source>
        <dbReference type="SAM" id="MobiDB-lite"/>
    </source>
</evidence>
<gene>
    <name evidence="3" type="ORF">CTZ28_17930</name>
</gene>